<keyword evidence="1" id="KW-0472">Membrane</keyword>
<accession>A0ABV9K122</accession>
<comment type="caution">
    <text evidence="2">The sequence shown here is derived from an EMBL/GenBank/DDBJ whole genome shotgun (WGS) entry which is preliminary data.</text>
</comment>
<dbReference type="EMBL" id="JBHSFT010000044">
    <property type="protein sequence ID" value="MFC4663759.1"/>
    <property type="molecule type" value="Genomic_DNA"/>
</dbReference>
<evidence type="ECO:0000256" key="1">
    <source>
        <dbReference type="SAM" id="Phobius"/>
    </source>
</evidence>
<organism evidence="2 3">
    <name type="scientific">Oceanobacillus aidingensis</name>
    <dbReference type="NCBI Taxonomy" id="645964"/>
    <lineage>
        <taxon>Bacteria</taxon>
        <taxon>Bacillati</taxon>
        <taxon>Bacillota</taxon>
        <taxon>Bacilli</taxon>
        <taxon>Bacillales</taxon>
        <taxon>Bacillaceae</taxon>
        <taxon>Oceanobacillus</taxon>
    </lineage>
</organism>
<evidence type="ECO:0000313" key="2">
    <source>
        <dbReference type="EMBL" id="MFC4663759.1"/>
    </source>
</evidence>
<feature type="transmembrane region" description="Helical" evidence="1">
    <location>
        <begin position="7"/>
        <end position="25"/>
    </location>
</feature>
<keyword evidence="1" id="KW-0812">Transmembrane</keyword>
<keyword evidence="1" id="KW-1133">Transmembrane helix</keyword>
<evidence type="ECO:0000313" key="3">
    <source>
        <dbReference type="Proteomes" id="UP001595988"/>
    </source>
</evidence>
<sequence>MAGLLENISQLSGAILLICAVYYYFHFKKIKKERKLTAMERTVYVLTQIAIFLWMGSNLILFLDRIY</sequence>
<proteinExistence type="predicted"/>
<gene>
    <name evidence="2" type="ORF">ACFO3P_16400</name>
</gene>
<keyword evidence="3" id="KW-1185">Reference proteome</keyword>
<feature type="transmembrane region" description="Helical" evidence="1">
    <location>
        <begin position="45"/>
        <end position="63"/>
    </location>
</feature>
<dbReference type="RefSeq" id="WP_193064554.1">
    <property type="nucleotide sequence ID" value="NZ_JBHSFT010000044.1"/>
</dbReference>
<protein>
    <submittedName>
        <fullName evidence="2">Uncharacterized protein</fullName>
    </submittedName>
</protein>
<reference evidence="3" key="1">
    <citation type="journal article" date="2019" name="Int. J. Syst. Evol. Microbiol.">
        <title>The Global Catalogue of Microorganisms (GCM) 10K type strain sequencing project: providing services to taxonomists for standard genome sequencing and annotation.</title>
        <authorList>
            <consortium name="The Broad Institute Genomics Platform"/>
            <consortium name="The Broad Institute Genome Sequencing Center for Infectious Disease"/>
            <person name="Wu L."/>
            <person name="Ma J."/>
        </authorList>
    </citation>
    <scope>NUCLEOTIDE SEQUENCE [LARGE SCALE GENOMIC DNA]</scope>
    <source>
        <strain evidence="3">CCUG 37257</strain>
    </source>
</reference>
<name>A0ABV9K122_9BACI</name>
<dbReference type="Proteomes" id="UP001595988">
    <property type="component" value="Unassembled WGS sequence"/>
</dbReference>